<dbReference type="SFLD" id="SFLDG01129">
    <property type="entry name" value="C1.5:_HAD__Beta-PGM__Phosphata"/>
    <property type="match status" value="1"/>
</dbReference>
<dbReference type="Gene3D" id="3.40.50.1000">
    <property type="entry name" value="HAD superfamily/HAD-like"/>
    <property type="match status" value="1"/>
</dbReference>
<dbReference type="InterPro" id="IPR023214">
    <property type="entry name" value="HAD_sf"/>
</dbReference>
<dbReference type="InterPro" id="IPR050155">
    <property type="entry name" value="HAD-like_hydrolase_sf"/>
</dbReference>
<evidence type="ECO:0000256" key="2">
    <source>
        <dbReference type="ARBA" id="ARBA00022842"/>
    </source>
</evidence>
<dbReference type="STRING" id="1298598.JCM21714_1805"/>
<dbReference type="SUPFAM" id="SSF56784">
    <property type="entry name" value="HAD-like"/>
    <property type="match status" value="1"/>
</dbReference>
<keyword evidence="4" id="KW-1185">Reference proteome</keyword>
<dbReference type="OrthoDB" id="9792518at2"/>
<sequence>MVDTIIFDFDGTIVDSKKALVAGWNKLAQKTNYRELKLSDIEKFRKLSIKEKGQFLRCPLYKIPFLMPKFYRLYQEFIHEVEIIDGIKELMENLKTKGYYIGILSTNSPENISTVLERYQITSVSKIFSSTSVFGKDKLLKRLIMEERIPISKVIYIGDEERDIIACNKVNVPMIWVSWGDTTLKK</sequence>
<dbReference type="InterPro" id="IPR041492">
    <property type="entry name" value="HAD_2"/>
</dbReference>
<evidence type="ECO:0000256" key="1">
    <source>
        <dbReference type="ARBA" id="ARBA00022801"/>
    </source>
</evidence>
<proteinExistence type="predicted"/>
<organism evidence="3 4">
    <name type="scientific">Gracilibacillus boraciitolerans JCM 21714</name>
    <dbReference type="NCBI Taxonomy" id="1298598"/>
    <lineage>
        <taxon>Bacteria</taxon>
        <taxon>Bacillati</taxon>
        <taxon>Bacillota</taxon>
        <taxon>Bacilli</taxon>
        <taxon>Bacillales</taxon>
        <taxon>Bacillaceae</taxon>
        <taxon>Gracilibacillus</taxon>
    </lineage>
</organism>
<comment type="caution">
    <text evidence="3">The sequence shown here is derived from an EMBL/GenBank/DDBJ whole genome shotgun (WGS) entry which is preliminary data.</text>
</comment>
<evidence type="ECO:0000313" key="3">
    <source>
        <dbReference type="EMBL" id="GAE92787.1"/>
    </source>
</evidence>
<dbReference type="InterPro" id="IPR006439">
    <property type="entry name" value="HAD-SF_hydro_IA"/>
</dbReference>
<dbReference type="RefSeq" id="WP_052000443.1">
    <property type="nucleotide sequence ID" value="NZ_BAVS01000007.1"/>
</dbReference>
<gene>
    <name evidence="3" type="ORF">JCM21714_1805</name>
</gene>
<dbReference type="AlphaFoldDB" id="W4VHU7"/>
<keyword evidence="2" id="KW-0460">Magnesium</keyword>
<protein>
    <submittedName>
        <fullName evidence="3">Phosphoglycolate phosphatase</fullName>
    </submittedName>
</protein>
<dbReference type="Pfam" id="PF13419">
    <property type="entry name" value="HAD_2"/>
    <property type="match status" value="1"/>
</dbReference>
<dbReference type="PANTHER" id="PTHR43434">
    <property type="entry name" value="PHOSPHOGLYCOLATE PHOSPHATASE"/>
    <property type="match status" value="1"/>
</dbReference>
<dbReference type="Proteomes" id="UP000019102">
    <property type="component" value="Unassembled WGS sequence"/>
</dbReference>
<dbReference type="NCBIfam" id="TIGR01549">
    <property type="entry name" value="HAD-SF-IA-v1"/>
    <property type="match status" value="1"/>
</dbReference>
<dbReference type="InterPro" id="IPR023198">
    <property type="entry name" value="PGP-like_dom2"/>
</dbReference>
<reference evidence="3 4" key="1">
    <citation type="journal article" date="2014" name="Genome Announc.">
        <title>Draft Genome Sequence of the Boron-Tolerant and Moderately Halotolerant Bacterium Gracilibacillus boraciitolerans JCM 21714T.</title>
        <authorList>
            <person name="Ahmed I."/>
            <person name="Oshima K."/>
            <person name="Suda W."/>
            <person name="Kitamura K."/>
            <person name="Iida T."/>
            <person name="Ohmori Y."/>
            <person name="Fujiwara T."/>
            <person name="Hattori M."/>
            <person name="Ohkuma M."/>
        </authorList>
    </citation>
    <scope>NUCLEOTIDE SEQUENCE [LARGE SCALE GENOMIC DNA]</scope>
    <source>
        <strain evidence="3 4">JCM 21714</strain>
    </source>
</reference>
<dbReference type="Gene3D" id="1.10.150.240">
    <property type="entry name" value="Putative phosphatase, domain 2"/>
    <property type="match status" value="1"/>
</dbReference>
<dbReference type="SFLD" id="SFLDS00003">
    <property type="entry name" value="Haloacid_Dehalogenase"/>
    <property type="match status" value="1"/>
</dbReference>
<dbReference type="GO" id="GO:0006281">
    <property type="term" value="P:DNA repair"/>
    <property type="evidence" value="ECO:0007669"/>
    <property type="project" value="TreeGrafter"/>
</dbReference>
<dbReference type="GO" id="GO:0005829">
    <property type="term" value="C:cytosol"/>
    <property type="evidence" value="ECO:0007669"/>
    <property type="project" value="TreeGrafter"/>
</dbReference>
<dbReference type="GO" id="GO:0008967">
    <property type="term" value="F:phosphoglycolate phosphatase activity"/>
    <property type="evidence" value="ECO:0007669"/>
    <property type="project" value="TreeGrafter"/>
</dbReference>
<dbReference type="PANTHER" id="PTHR43434:SF13">
    <property type="entry name" value="PHOSPHOGLYCOLATE PHOSPHATASE"/>
    <property type="match status" value="1"/>
</dbReference>
<keyword evidence="1" id="KW-0378">Hydrolase</keyword>
<name>W4VHU7_9BACI</name>
<accession>W4VHU7</accession>
<dbReference type="eggNOG" id="COG0546">
    <property type="taxonomic scope" value="Bacteria"/>
</dbReference>
<dbReference type="InterPro" id="IPR036412">
    <property type="entry name" value="HAD-like_sf"/>
</dbReference>
<dbReference type="EMBL" id="BAVS01000007">
    <property type="protein sequence ID" value="GAE92787.1"/>
    <property type="molecule type" value="Genomic_DNA"/>
</dbReference>
<evidence type="ECO:0000313" key="4">
    <source>
        <dbReference type="Proteomes" id="UP000019102"/>
    </source>
</evidence>